<evidence type="ECO:0000313" key="2">
    <source>
        <dbReference type="EMBL" id="QJA74033.1"/>
    </source>
</evidence>
<protein>
    <submittedName>
        <fullName evidence="1">Uncharacterized protein</fullName>
    </submittedName>
</protein>
<accession>A0A6M3J6Z6</accession>
<gene>
    <name evidence="2" type="ORF">MM415A02115_0002</name>
    <name evidence="1" type="ORF">MM415B00382_0030</name>
</gene>
<sequence>MTMSIYSRPGARAVFVHPQGGYDSHIRAAAKYLTLGATYTVLRTDVGDYHTSVWLAEVPGVAFNSCLFDDVPSLKVQVA</sequence>
<reference evidence="1" key="1">
    <citation type="submission" date="2020-03" db="EMBL/GenBank/DDBJ databases">
        <title>The deep terrestrial virosphere.</title>
        <authorList>
            <person name="Holmfeldt K."/>
            <person name="Nilsson E."/>
            <person name="Simone D."/>
            <person name="Lopez-Fernandez M."/>
            <person name="Wu X."/>
            <person name="de Brujin I."/>
            <person name="Lundin D."/>
            <person name="Andersson A."/>
            <person name="Bertilsson S."/>
            <person name="Dopson M."/>
        </authorList>
    </citation>
    <scope>NUCLEOTIDE SEQUENCE</scope>
    <source>
        <strain evidence="2">MM415A02115</strain>
        <strain evidence="1">MM415B00382</strain>
    </source>
</reference>
<dbReference type="EMBL" id="MT142070">
    <property type="protein sequence ID" value="QJA74033.1"/>
    <property type="molecule type" value="Genomic_DNA"/>
</dbReference>
<proteinExistence type="predicted"/>
<dbReference type="AlphaFoldDB" id="A0A6M3J6Z6"/>
<evidence type="ECO:0000313" key="1">
    <source>
        <dbReference type="EMBL" id="QJA65640.1"/>
    </source>
</evidence>
<name>A0A6M3J6Z6_9ZZZZ</name>
<organism evidence="1">
    <name type="scientific">viral metagenome</name>
    <dbReference type="NCBI Taxonomy" id="1070528"/>
    <lineage>
        <taxon>unclassified sequences</taxon>
        <taxon>metagenomes</taxon>
        <taxon>organismal metagenomes</taxon>
    </lineage>
</organism>
<dbReference type="EMBL" id="MT141542">
    <property type="protein sequence ID" value="QJA65640.1"/>
    <property type="molecule type" value="Genomic_DNA"/>
</dbReference>